<dbReference type="SUPFAM" id="SSF53335">
    <property type="entry name" value="S-adenosyl-L-methionine-dependent methyltransferases"/>
    <property type="match status" value="1"/>
</dbReference>
<dbReference type="InterPro" id="IPR029063">
    <property type="entry name" value="SAM-dependent_MTases_sf"/>
</dbReference>
<accession>A0ABR3PZ27</accession>
<dbReference type="RefSeq" id="XP_069207704.1">
    <property type="nucleotide sequence ID" value="XM_069355633.1"/>
</dbReference>
<dbReference type="Gene3D" id="3.40.50.150">
    <property type="entry name" value="Vaccinia Virus protein VP39"/>
    <property type="match status" value="1"/>
</dbReference>
<evidence type="ECO:0000313" key="2">
    <source>
        <dbReference type="EMBL" id="KAL1407760.1"/>
    </source>
</evidence>
<dbReference type="EMBL" id="JBBXJM010000005">
    <property type="protein sequence ID" value="KAL1407760.1"/>
    <property type="molecule type" value="Genomic_DNA"/>
</dbReference>
<keyword evidence="3" id="KW-1185">Reference proteome</keyword>
<reference evidence="2 3" key="1">
    <citation type="submission" date="2023-08" db="EMBL/GenBank/DDBJ databases">
        <title>Annotated Genome Sequence of Vanrija albida AlHP1.</title>
        <authorList>
            <person name="Herzog R."/>
        </authorList>
    </citation>
    <scope>NUCLEOTIDE SEQUENCE [LARGE SCALE GENOMIC DNA]</scope>
    <source>
        <strain evidence="2 3">AlHP1</strain>
    </source>
</reference>
<feature type="compositionally biased region" description="Basic and acidic residues" evidence="1">
    <location>
        <begin position="14"/>
        <end position="96"/>
    </location>
</feature>
<dbReference type="Pfam" id="PF13489">
    <property type="entry name" value="Methyltransf_23"/>
    <property type="match status" value="1"/>
</dbReference>
<dbReference type="GeneID" id="95988237"/>
<proteinExistence type="predicted"/>
<evidence type="ECO:0008006" key="4">
    <source>
        <dbReference type="Google" id="ProtNLM"/>
    </source>
</evidence>
<gene>
    <name evidence="2" type="ORF">Q8F55_007194</name>
</gene>
<evidence type="ECO:0000256" key="1">
    <source>
        <dbReference type="SAM" id="MobiDB-lite"/>
    </source>
</evidence>
<sequence length="432" mass="47272">MTREYSGNSGNSDHGSDGGRADAHGGGYERQRDDDDGFHRGHQQDRHPRQHSAHPEDHRGQEHSPQRDERRGHQHSPHREPRGHQHQPHHEERHRGVPRRVDAEALAPEGALHALLRGATSEPYTRRADPRLELARVLRAAPRPRVLDIACGRGDWVADVASAFPHIDVPGIRSVHAPPNSRFMSAELDTLIVEGRRLADGAFDVVHLRFAHAKVRDFPTLLHRAYRLLAPGGLLLLLDSAFVPAYPAPREESTHAVPSGIEAHCRALARSLAAAGAHPFPPAAAGALLDELPDVAGGFEADYDVALCAAHRRALLARVAANRHYLRWGGYSGAEVHVLEEAYAAALSRPGLSVRYTALGVRKCLRGEEPKAVWGPRVQAAVAERERERERERAAERARRGGADEQRRRLGRQATAAAGAASGSRSIAALLN</sequence>
<dbReference type="Proteomes" id="UP001565368">
    <property type="component" value="Unassembled WGS sequence"/>
</dbReference>
<feature type="region of interest" description="Disordered" evidence="1">
    <location>
        <begin position="384"/>
        <end position="417"/>
    </location>
</feature>
<evidence type="ECO:0000313" key="3">
    <source>
        <dbReference type="Proteomes" id="UP001565368"/>
    </source>
</evidence>
<organism evidence="2 3">
    <name type="scientific">Vanrija albida</name>
    <dbReference type="NCBI Taxonomy" id="181172"/>
    <lineage>
        <taxon>Eukaryota</taxon>
        <taxon>Fungi</taxon>
        <taxon>Dikarya</taxon>
        <taxon>Basidiomycota</taxon>
        <taxon>Agaricomycotina</taxon>
        <taxon>Tremellomycetes</taxon>
        <taxon>Trichosporonales</taxon>
        <taxon>Trichosporonaceae</taxon>
        <taxon>Vanrija</taxon>
    </lineage>
</organism>
<feature type="compositionally biased region" description="Low complexity" evidence="1">
    <location>
        <begin position="1"/>
        <end position="13"/>
    </location>
</feature>
<comment type="caution">
    <text evidence="2">The sequence shown here is derived from an EMBL/GenBank/DDBJ whole genome shotgun (WGS) entry which is preliminary data.</text>
</comment>
<feature type="region of interest" description="Disordered" evidence="1">
    <location>
        <begin position="1"/>
        <end position="96"/>
    </location>
</feature>
<protein>
    <recommendedName>
        <fullName evidence="4">Methyltransferase domain-containing protein</fullName>
    </recommendedName>
</protein>
<feature type="compositionally biased region" description="Basic and acidic residues" evidence="1">
    <location>
        <begin position="384"/>
        <end position="408"/>
    </location>
</feature>
<name>A0ABR3PZ27_9TREE</name>